<evidence type="ECO:0000313" key="3">
    <source>
        <dbReference type="Proteomes" id="UP000195667"/>
    </source>
</evidence>
<accession>A0A1R4GZQ8</accession>
<organism evidence="2 3">
    <name type="scientific">Crenothrix polyspora</name>
    <dbReference type="NCBI Taxonomy" id="360316"/>
    <lineage>
        <taxon>Bacteria</taxon>
        <taxon>Pseudomonadati</taxon>
        <taxon>Pseudomonadota</taxon>
        <taxon>Gammaproteobacteria</taxon>
        <taxon>Methylococcales</taxon>
        <taxon>Crenotrichaceae</taxon>
        <taxon>Crenothrix</taxon>
    </lineage>
</organism>
<sequence length="39" mass="4034">MKKVLSLLALAMMIGGLSGCLDPQDGTKQRPDSATSVSL</sequence>
<protein>
    <submittedName>
        <fullName evidence="2">Uncharacterized protein</fullName>
    </submittedName>
</protein>
<name>A0A1R4GZQ8_9GAMM</name>
<reference evidence="3" key="1">
    <citation type="submission" date="2017-02" db="EMBL/GenBank/DDBJ databases">
        <authorList>
            <person name="Daims H."/>
        </authorList>
    </citation>
    <scope>NUCLEOTIDE SEQUENCE [LARGE SCALE GENOMIC DNA]</scope>
</reference>
<feature type="region of interest" description="Disordered" evidence="1">
    <location>
        <begin position="19"/>
        <end position="39"/>
    </location>
</feature>
<proteinExistence type="predicted"/>
<gene>
    <name evidence="2" type="ORF">CRENPOLYSF1_1110011</name>
</gene>
<keyword evidence="3" id="KW-1185">Reference proteome</keyword>
<dbReference type="PROSITE" id="PS51257">
    <property type="entry name" value="PROKAR_LIPOPROTEIN"/>
    <property type="match status" value="1"/>
</dbReference>
<evidence type="ECO:0000313" key="2">
    <source>
        <dbReference type="EMBL" id="SJM89445.1"/>
    </source>
</evidence>
<dbReference type="EMBL" id="FUKI01000015">
    <property type="protein sequence ID" value="SJM89445.1"/>
    <property type="molecule type" value="Genomic_DNA"/>
</dbReference>
<dbReference type="Proteomes" id="UP000195667">
    <property type="component" value="Unassembled WGS sequence"/>
</dbReference>
<dbReference type="AlphaFoldDB" id="A0A1R4GZQ8"/>
<evidence type="ECO:0000256" key="1">
    <source>
        <dbReference type="SAM" id="MobiDB-lite"/>
    </source>
</evidence>